<sequence>MENREHRVQIHLNQKSKTVNFKLDTGSEVNIIQQCIVRQVANTSQLNKPNIILEGFGGYRVRPIGVIKSMCSINKADSGHKWLQFFVVQDGSCRMPILGLPGCICLNMYSSYFVYSINKGDLREDIFIYVPGIGFIANKSSLIVDKSVQPVAKPPRRVPL</sequence>
<evidence type="ECO:0000313" key="1">
    <source>
        <dbReference type="EMBL" id="KAJ8887053.1"/>
    </source>
</evidence>
<evidence type="ECO:0008006" key="3">
    <source>
        <dbReference type="Google" id="ProtNLM"/>
    </source>
</evidence>
<gene>
    <name evidence="1" type="ORF">PR048_013268</name>
</gene>
<dbReference type="SUPFAM" id="SSF50630">
    <property type="entry name" value="Acid proteases"/>
    <property type="match status" value="1"/>
</dbReference>
<dbReference type="InterPro" id="IPR021109">
    <property type="entry name" value="Peptidase_aspartic_dom_sf"/>
</dbReference>
<keyword evidence="2" id="KW-1185">Reference proteome</keyword>
<accession>A0ABQ9HRN6</accession>
<comment type="caution">
    <text evidence="1">The sequence shown here is derived from an EMBL/GenBank/DDBJ whole genome shotgun (WGS) entry which is preliminary data.</text>
</comment>
<dbReference type="EMBL" id="JARBHB010000004">
    <property type="protein sequence ID" value="KAJ8887053.1"/>
    <property type="molecule type" value="Genomic_DNA"/>
</dbReference>
<proteinExistence type="predicted"/>
<dbReference type="Proteomes" id="UP001159363">
    <property type="component" value="Chromosome X"/>
</dbReference>
<evidence type="ECO:0000313" key="2">
    <source>
        <dbReference type="Proteomes" id="UP001159363"/>
    </source>
</evidence>
<dbReference type="Gene3D" id="2.40.70.10">
    <property type="entry name" value="Acid Proteases"/>
    <property type="match status" value="1"/>
</dbReference>
<organism evidence="1 2">
    <name type="scientific">Dryococelus australis</name>
    <dbReference type="NCBI Taxonomy" id="614101"/>
    <lineage>
        <taxon>Eukaryota</taxon>
        <taxon>Metazoa</taxon>
        <taxon>Ecdysozoa</taxon>
        <taxon>Arthropoda</taxon>
        <taxon>Hexapoda</taxon>
        <taxon>Insecta</taxon>
        <taxon>Pterygota</taxon>
        <taxon>Neoptera</taxon>
        <taxon>Polyneoptera</taxon>
        <taxon>Phasmatodea</taxon>
        <taxon>Verophasmatodea</taxon>
        <taxon>Anareolatae</taxon>
        <taxon>Phasmatidae</taxon>
        <taxon>Eurycanthinae</taxon>
        <taxon>Dryococelus</taxon>
    </lineage>
</organism>
<reference evidence="1 2" key="1">
    <citation type="submission" date="2023-02" db="EMBL/GenBank/DDBJ databases">
        <title>LHISI_Scaffold_Assembly.</title>
        <authorList>
            <person name="Stuart O.P."/>
            <person name="Cleave R."/>
            <person name="Magrath M.J.L."/>
            <person name="Mikheyev A.S."/>
        </authorList>
    </citation>
    <scope>NUCLEOTIDE SEQUENCE [LARGE SCALE GENOMIC DNA]</scope>
    <source>
        <strain evidence="1">Daus_M_001</strain>
        <tissue evidence="1">Leg muscle</tissue>
    </source>
</reference>
<name>A0ABQ9HRN6_9NEOP</name>
<protein>
    <recommendedName>
        <fullName evidence="3">Peptidase A2 domain-containing protein</fullName>
    </recommendedName>
</protein>